<proteinExistence type="predicted"/>
<dbReference type="GO" id="GO:0016491">
    <property type="term" value="F:oxidoreductase activity"/>
    <property type="evidence" value="ECO:0007669"/>
    <property type="project" value="UniProtKB-KW"/>
</dbReference>
<dbReference type="PANTHER" id="PTHR42845:SF1">
    <property type="entry name" value="HYDROGENASE SMALL SUBUNIT"/>
    <property type="match status" value="1"/>
</dbReference>
<protein>
    <submittedName>
        <fullName evidence="5">NAD-reducing hydrogenase small subunit</fullName>
    </submittedName>
</protein>
<evidence type="ECO:0000256" key="2">
    <source>
        <dbReference type="ARBA" id="ARBA00023002"/>
    </source>
</evidence>
<keyword evidence="3" id="KW-0003">3Fe-4S</keyword>
<dbReference type="Pfam" id="PF01058">
    <property type="entry name" value="Oxidored_q6"/>
    <property type="match status" value="1"/>
</dbReference>
<keyword evidence="3" id="KW-0479">Metal-binding</keyword>
<dbReference type="PANTHER" id="PTHR42845">
    <property type="entry name" value="COENZYME F420-REDUCING HYDROGENASE, GAMMA SUBUNIT"/>
    <property type="match status" value="1"/>
</dbReference>
<evidence type="ECO:0000259" key="4">
    <source>
        <dbReference type="Pfam" id="PF01058"/>
    </source>
</evidence>
<accession>A0A1H8TNT6</accession>
<dbReference type="SUPFAM" id="SSF56770">
    <property type="entry name" value="HydA/Nqo6-like"/>
    <property type="match status" value="1"/>
</dbReference>
<keyword evidence="3" id="KW-0411">Iron-sulfur</keyword>
<dbReference type="InterPro" id="IPR051349">
    <property type="entry name" value="Hydrogenase_assoc-protein"/>
</dbReference>
<evidence type="ECO:0000256" key="3">
    <source>
        <dbReference type="ARBA" id="ARBA00023291"/>
    </source>
</evidence>
<dbReference type="Proteomes" id="UP000198814">
    <property type="component" value="Unassembled WGS sequence"/>
</dbReference>
<organism evidence="5 6">
    <name type="scientific">Nitrosomonas oligotropha</name>
    <dbReference type="NCBI Taxonomy" id="42354"/>
    <lineage>
        <taxon>Bacteria</taxon>
        <taxon>Pseudomonadati</taxon>
        <taxon>Pseudomonadota</taxon>
        <taxon>Betaproteobacteria</taxon>
        <taxon>Nitrosomonadales</taxon>
        <taxon>Nitrosomonadaceae</taxon>
        <taxon>Nitrosomonas</taxon>
    </lineage>
</organism>
<dbReference type="InterPro" id="IPR037024">
    <property type="entry name" value="NiFe_Hase_small_N_sf"/>
</dbReference>
<name>A0A1H8TNT6_9PROT</name>
<dbReference type="RefSeq" id="WP_218131672.1">
    <property type="nucleotide sequence ID" value="NZ_FNOE01000029.1"/>
</dbReference>
<dbReference type="Gene3D" id="3.40.50.700">
    <property type="entry name" value="NADH:ubiquinone oxidoreductase-like, 20kDa subunit"/>
    <property type="match status" value="1"/>
</dbReference>
<evidence type="ECO:0000313" key="5">
    <source>
        <dbReference type="EMBL" id="SEO92118.1"/>
    </source>
</evidence>
<keyword evidence="6" id="KW-1185">Reference proteome</keyword>
<dbReference type="GO" id="GO:0051538">
    <property type="term" value="F:3 iron, 4 sulfur cluster binding"/>
    <property type="evidence" value="ECO:0007669"/>
    <property type="project" value="UniProtKB-KW"/>
</dbReference>
<keyword evidence="2" id="KW-0560">Oxidoreductase</keyword>
<reference evidence="6" key="1">
    <citation type="submission" date="2016-10" db="EMBL/GenBank/DDBJ databases">
        <authorList>
            <person name="Varghese N."/>
            <person name="Submissions S."/>
        </authorList>
    </citation>
    <scope>NUCLEOTIDE SEQUENCE [LARGE SCALE GENOMIC DNA]</scope>
    <source>
        <strain evidence="6">Nm76</strain>
    </source>
</reference>
<dbReference type="InterPro" id="IPR006137">
    <property type="entry name" value="NADH_UbQ_OxRdtase-like_20kDa"/>
</dbReference>
<keyword evidence="3" id="KW-0408">Iron</keyword>
<evidence type="ECO:0000256" key="1">
    <source>
        <dbReference type="ARBA" id="ARBA00001927"/>
    </source>
</evidence>
<sequence length="185" mass="20384">MTTEHTIKRKFKIATTSLAGCFGCHMSFLDMDERLAVLLEQVELDRSPFTDIKHCGPCDIGLIEGGVCNAENVHVLREFRANCAILVAVGACAINGGVPAMRNYFDLQECLEEVYLSGTGITHPQIPNDPELPLLLDRVYPVSEVVHIDYYLPGCPPSADAFLQLLEPLLTGQKPVIAKSQLHYD</sequence>
<gene>
    <name evidence="5" type="ORF">SAMN05216333_1268</name>
</gene>
<dbReference type="EMBL" id="FODO01000026">
    <property type="protein sequence ID" value="SEO92118.1"/>
    <property type="molecule type" value="Genomic_DNA"/>
</dbReference>
<dbReference type="AlphaFoldDB" id="A0A1H8TNT6"/>
<evidence type="ECO:0000313" key="6">
    <source>
        <dbReference type="Proteomes" id="UP000198814"/>
    </source>
</evidence>
<comment type="cofactor">
    <cofactor evidence="1">
        <name>[3Fe-4S] cluster</name>
        <dbReference type="ChEBI" id="CHEBI:21137"/>
    </cofactor>
</comment>
<feature type="domain" description="NADH:ubiquinone oxidoreductase-like 20kDa subunit" evidence="4">
    <location>
        <begin position="21"/>
        <end position="167"/>
    </location>
</feature>
<dbReference type="STRING" id="42354.SAMN05216333_1268"/>